<gene>
    <name evidence="1" type="ORF">FB550_11382</name>
</gene>
<comment type="caution">
    <text evidence="1">The sequence shown here is derived from an EMBL/GenBank/DDBJ whole genome shotgun (WGS) entry which is preliminary data.</text>
</comment>
<organism evidence="1 2">
    <name type="scientific">Neobacillus bataviensis</name>
    <dbReference type="NCBI Taxonomy" id="220685"/>
    <lineage>
        <taxon>Bacteria</taxon>
        <taxon>Bacillati</taxon>
        <taxon>Bacillota</taxon>
        <taxon>Bacilli</taxon>
        <taxon>Bacillales</taxon>
        <taxon>Bacillaceae</taxon>
        <taxon>Neobacillus</taxon>
    </lineage>
</organism>
<dbReference type="RefSeq" id="WP_186446592.1">
    <property type="nucleotide sequence ID" value="NZ_VIVN01000013.1"/>
</dbReference>
<name>A0A561CTJ7_9BACI</name>
<dbReference type="AlphaFoldDB" id="A0A561CTJ7"/>
<sequence>MKFRLSSDNGELSEVRNMVPHHGIDLAMGEGTLRTVMDGVVNLSKEKS</sequence>
<keyword evidence="2" id="KW-1185">Reference proteome</keyword>
<protein>
    <submittedName>
        <fullName evidence="1">Uncharacterized protein</fullName>
    </submittedName>
</protein>
<proteinExistence type="predicted"/>
<reference evidence="1 2" key="1">
    <citation type="submission" date="2019-06" db="EMBL/GenBank/DDBJ databases">
        <title>Sorghum-associated microbial communities from plants grown in Nebraska, USA.</title>
        <authorList>
            <person name="Schachtman D."/>
        </authorList>
    </citation>
    <scope>NUCLEOTIDE SEQUENCE [LARGE SCALE GENOMIC DNA]</scope>
    <source>
        <strain evidence="1 2">2482</strain>
    </source>
</reference>
<accession>A0A561CTJ7</accession>
<evidence type="ECO:0000313" key="1">
    <source>
        <dbReference type="EMBL" id="TWD94549.1"/>
    </source>
</evidence>
<dbReference type="Proteomes" id="UP000319671">
    <property type="component" value="Unassembled WGS sequence"/>
</dbReference>
<evidence type="ECO:0000313" key="2">
    <source>
        <dbReference type="Proteomes" id="UP000319671"/>
    </source>
</evidence>
<dbReference type="EMBL" id="VIVN01000013">
    <property type="protein sequence ID" value="TWD94549.1"/>
    <property type="molecule type" value="Genomic_DNA"/>
</dbReference>